<sequence>MGGEDSPSTADSRVSRANMNIYGQNSAMPMRPPNFPLMTPPSSGSASGATGASGTEKKPQQQQQGLKTGVEASQAFAMSFASMNGATAATGIDLTSLAQNHAILQSFPEVRQGYPHFMAVQAVQHKKSYRVPEEGKTGGGDSPNVEEERKAVGGKASSTLGHSIAFSRTDLTDTSGSTIPSNNVMDSSTRTLNLSSTPGRTSSRSKTPATSNGSVYSDHLPSTSSMAAKFPNALSSFPQNLVQSCSSPAQSPQWKNSARTTTSQVPSSSLASSTSSSHKNLPQKHARTQQSHTQISFAANTKSSTQSQGLQPASSNQSPSPPVMVGSPTPTTSSMSKSAGGSPRTTTSTSTGNKAGQASSMSSQQAKNSPSVPTQASHSNNATSTAPSSGYYHIPRRRPEQQQPPQGSSGSSSSGMLSLCPPVTHSNTSTTDPAKAAAAAAANNMKGSGLSSQTLMHHAQFAAAQSSGPHQIVPGGYPYVHAVPTVVQVKPAEQKKQPAGE</sequence>
<feature type="region of interest" description="Disordered" evidence="1">
    <location>
        <begin position="127"/>
        <end position="157"/>
    </location>
</feature>
<feature type="region of interest" description="Disordered" evidence="1">
    <location>
        <begin position="170"/>
        <end position="226"/>
    </location>
</feature>
<evidence type="ECO:0000256" key="1">
    <source>
        <dbReference type="SAM" id="MobiDB-lite"/>
    </source>
</evidence>
<feature type="compositionally biased region" description="Low complexity" evidence="1">
    <location>
        <begin position="345"/>
        <end position="371"/>
    </location>
</feature>
<dbReference type="OrthoDB" id="784889at2759"/>
<feature type="compositionally biased region" description="Low complexity" evidence="1">
    <location>
        <begin position="40"/>
        <end position="54"/>
    </location>
</feature>
<feature type="compositionally biased region" description="Pro residues" evidence="1">
    <location>
        <begin position="30"/>
        <end position="39"/>
    </location>
</feature>
<feature type="compositionally biased region" description="Low complexity" evidence="1">
    <location>
        <begin position="401"/>
        <end position="415"/>
    </location>
</feature>
<feature type="compositionally biased region" description="Polar residues" evidence="1">
    <location>
        <begin position="372"/>
        <end position="388"/>
    </location>
</feature>
<feature type="region of interest" description="Disordered" evidence="1">
    <location>
        <begin position="242"/>
        <end position="434"/>
    </location>
</feature>
<organism evidence="2 3">
    <name type="scientific">Prunus yedoensis var. nudiflora</name>
    <dbReference type="NCBI Taxonomy" id="2094558"/>
    <lineage>
        <taxon>Eukaryota</taxon>
        <taxon>Viridiplantae</taxon>
        <taxon>Streptophyta</taxon>
        <taxon>Embryophyta</taxon>
        <taxon>Tracheophyta</taxon>
        <taxon>Spermatophyta</taxon>
        <taxon>Magnoliopsida</taxon>
        <taxon>eudicotyledons</taxon>
        <taxon>Gunneridae</taxon>
        <taxon>Pentapetalae</taxon>
        <taxon>rosids</taxon>
        <taxon>fabids</taxon>
        <taxon>Rosales</taxon>
        <taxon>Rosaceae</taxon>
        <taxon>Amygdaloideae</taxon>
        <taxon>Amygdaleae</taxon>
        <taxon>Prunus</taxon>
    </lineage>
</organism>
<dbReference type="InterPro" id="IPR039317">
    <property type="entry name" value="TIC"/>
</dbReference>
<name>A0A314YS64_PRUYE</name>
<dbReference type="GO" id="GO:0005634">
    <property type="term" value="C:nucleus"/>
    <property type="evidence" value="ECO:0007669"/>
    <property type="project" value="TreeGrafter"/>
</dbReference>
<proteinExistence type="predicted"/>
<keyword evidence="3" id="KW-1185">Reference proteome</keyword>
<protein>
    <submittedName>
        <fullName evidence="2">Protein TIME FOR COFFEE</fullName>
    </submittedName>
</protein>
<dbReference type="GO" id="GO:0042752">
    <property type="term" value="P:regulation of circadian rhythm"/>
    <property type="evidence" value="ECO:0007669"/>
    <property type="project" value="InterPro"/>
</dbReference>
<feature type="region of interest" description="Disordered" evidence="1">
    <location>
        <begin position="1"/>
        <end position="69"/>
    </location>
</feature>
<dbReference type="PANTHER" id="PTHR34798">
    <property type="entry name" value="PROTEIN TIME FOR COFFEE"/>
    <property type="match status" value="1"/>
</dbReference>
<feature type="compositionally biased region" description="Polar residues" evidence="1">
    <location>
        <begin position="172"/>
        <end position="226"/>
    </location>
</feature>
<comment type="caution">
    <text evidence="2">The sequence shown here is derived from an EMBL/GenBank/DDBJ whole genome shotgun (WGS) entry which is preliminary data.</text>
</comment>
<feature type="compositionally biased region" description="Polar residues" evidence="1">
    <location>
        <begin position="1"/>
        <end position="27"/>
    </location>
</feature>
<dbReference type="PANTHER" id="PTHR34798:SF2">
    <property type="entry name" value="PROTEIN TIME FOR COFFEE"/>
    <property type="match status" value="1"/>
</dbReference>
<evidence type="ECO:0000313" key="2">
    <source>
        <dbReference type="EMBL" id="PQQ09330.1"/>
    </source>
</evidence>
<dbReference type="Proteomes" id="UP000250321">
    <property type="component" value="Unassembled WGS sequence"/>
</dbReference>
<accession>A0A314YS64</accession>
<feature type="compositionally biased region" description="Low complexity" evidence="1">
    <location>
        <begin position="311"/>
        <end position="336"/>
    </location>
</feature>
<dbReference type="STRING" id="2094558.A0A314YS64"/>
<dbReference type="AlphaFoldDB" id="A0A314YS64"/>
<reference evidence="2 3" key="1">
    <citation type="submission" date="2018-02" db="EMBL/GenBank/DDBJ databases">
        <title>Draft genome of wild Prunus yedoensis var. nudiflora.</title>
        <authorList>
            <person name="Baek S."/>
            <person name="Kim J.-H."/>
            <person name="Choi K."/>
            <person name="Kim G.-B."/>
            <person name="Cho A."/>
            <person name="Jang H."/>
            <person name="Shin C.-H."/>
            <person name="Yu H.-J."/>
            <person name="Mun J.-H."/>
        </authorList>
    </citation>
    <scope>NUCLEOTIDE SEQUENCE [LARGE SCALE GENOMIC DNA]</scope>
    <source>
        <strain evidence="3">cv. Jeju island</strain>
        <tissue evidence="2">Leaf</tissue>
    </source>
</reference>
<feature type="compositionally biased region" description="Polar residues" evidence="1">
    <location>
        <begin position="242"/>
        <end position="260"/>
    </location>
</feature>
<evidence type="ECO:0000313" key="3">
    <source>
        <dbReference type="Proteomes" id="UP000250321"/>
    </source>
</evidence>
<gene>
    <name evidence="2" type="ORF">Pyn_10203</name>
</gene>
<feature type="compositionally biased region" description="Low complexity" evidence="1">
    <location>
        <begin position="261"/>
        <end position="277"/>
    </location>
</feature>
<feature type="compositionally biased region" description="Polar residues" evidence="1">
    <location>
        <begin position="288"/>
        <end position="310"/>
    </location>
</feature>
<dbReference type="EMBL" id="PJQY01000625">
    <property type="protein sequence ID" value="PQQ09330.1"/>
    <property type="molecule type" value="Genomic_DNA"/>
</dbReference>